<dbReference type="PANTHER" id="PTHR48081:SF6">
    <property type="entry name" value="PEPTIDASE S9 PROLYL OLIGOPEPTIDASE CATALYTIC DOMAIN-CONTAINING PROTEIN"/>
    <property type="match status" value="1"/>
</dbReference>
<protein>
    <submittedName>
        <fullName evidence="4">Alpha/beta hydrolase</fullName>
    </submittedName>
</protein>
<proteinExistence type="predicted"/>
<dbReference type="PANTHER" id="PTHR48081">
    <property type="entry name" value="AB HYDROLASE SUPERFAMILY PROTEIN C4A8.06C"/>
    <property type="match status" value="1"/>
</dbReference>
<evidence type="ECO:0000256" key="1">
    <source>
        <dbReference type="ARBA" id="ARBA00022801"/>
    </source>
</evidence>
<gene>
    <name evidence="4" type="ORF">MOP44_03305</name>
</gene>
<evidence type="ECO:0000313" key="5">
    <source>
        <dbReference type="Proteomes" id="UP001059380"/>
    </source>
</evidence>
<accession>A0A9J7BQW7</accession>
<dbReference type="GO" id="GO:0016787">
    <property type="term" value="F:hydrolase activity"/>
    <property type="evidence" value="ECO:0007669"/>
    <property type="project" value="UniProtKB-KW"/>
</dbReference>
<feature type="signal peptide" evidence="2">
    <location>
        <begin position="1"/>
        <end position="21"/>
    </location>
</feature>
<organism evidence="4 5">
    <name type="scientific">Occallatibacter riparius</name>
    <dbReference type="NCBI Taxonomy" id="1002689"/>
    <lineage>
        <taxon>Bacteria</taxon>
        <taxon>Pseudomonadati</taxon>
        <taxon>Acidobacteriota</taxon>
        <taxon>Terriglobia</taxon>
        <taxon>Terriglobales</taxon>
        <taxon>Acidobacteriaceae</taxon>
        <taxon>Occallatibacter</taxon>
    </lineage>
</organism>
<dbReference type="AlphaFoldDB" id="A0A9J7BQW7"/>
<keyword evidence="5" id="KW-1185">Reference proteome</keyword>
<dbReference type="EMBL" id="CP093313">
    <property type="protein sequence ID" value="UWZ84975.1"/>
    <property type="molecule type" value="Genomic_DNA"/>
</dbReference>
<dbReference type="InterPro" id="IPR050300">
    <property type="entry name" value="GDXG_lipolytic_enzyme"/>
</dbReference>
<dbReference type="InterPro" id="IPR029058">
    <property type="entry name" value="AB_hydrolase_fold"/>
</dbReference>
<name>A0A9J7BQW7_9BACT</name>
<keyword evidence="1 4" id="KW-0378">Hydrolase</keyword>
<dbReference type="Gene3D" id="3.40.50.1820">
    <property type="entry name" value="alpha/beta hydrolase"/>
    <property type="match status" value="1"/>
</dbReference>
<evidence type="ECO:0000259" key="3">
    <source>
        <dbReference type="Pfam" id="PF07859"/>
    </source>
</evidence>
<evidence type="ECO:0000313" key="4">
    <source>
        <dbReference type="EMBL" id="UWZ84975.1"/>
    </source>
</evidence>
<dbReference type="InterPro" id="IPR013094">
    <property type="entry name" value="AB_hydrolase_3"/>
</dbReference>
<dbReference type="SUPFAM" id="SSF53474">
    <property type="entry name" value="alpha/beta-Hydrolases"/>
    <property type="match status" value="1"/>
</dbReference>
<feature type="chain" id="PRO_5039909745" evidence="2">
    <location>
        <begin position="22"/>
        <end position="295"/>
    </location>
</feature>
<dbReference type="Pfam" id="PF07859">
    <property type="entry name" value="Abhydrolase_3"/>
    <property type="match status" value="1"/>
</dbReference>
<keyword evidence="2" id="KW-0732">Signal</keyword>
<dbReference type="RefSeq" id="WP_260794481.1">
    <property type="nucleotide sequence ID" value="NZ_CP093313.1"/>
</dbReference>
<dbReference type="KEGG" id="orp:MOP44_03305"/>
<feature type="domain" description="Alpha/beta hydrolase fold-3" evidence="3">
    <location>
        <begin position="145"/>
        <end position="211"/>
    </location>
</feature>
<evidence type="ECO:0000256" key="2">
    <source>
        <dbReference type="SAM" id="SignalP"/>
    </source>
</evidence>
<dbReference type="Proteomes" id="UP001059380">
    <property type="component" value="Chromosome"/>
</dbReference>
<sequence length="295" mass="31899">MNRFLVRLACSVLLVAPLCVAQQTIQLYPGAAPGTPAQTFPEKQYYSEAWHTNVVTNVSQPTLTVFKPTNGENTGSAVVICPGGGYMALSIDSEGNDVARYLAARGMTAFVLKYRLAPTDKDATQLFGNLWEHDRTKLETMINQDLPLAVADGVAAVAYVRQHAAEWGVAPDRVGIMGFSAGGGVTVGVAYGYKADSRPAFVAPIYAGGNDFTKLTVPADAPPMFIAAATDDNLGLAPVSLGLYRQWTLAKKSAELHMYARGGHGFGMRKQNIPTDHWIDRFAEWLELEGFLKKQ</sequence>
<reference evidence="4" key="1">
    <citation type="submission" date="2021-04" db="EMBL/GenBank/DDBJ databases">
        <title>Phylogenetic analysis of Acidobacteriaceae.</title>
        <authorList>
            <person name="Qiu L."/>
            <person name="Zhang Q."/>
        </authorList>
    </citation>
    <scope>NUCLEOTIDE SEQUENCE</scope>
    <source>
        <strain evidence="4">DSM 25168</strain>
    </source>
</reference>